<keyword evidence="1" id="KW-0496">Mitochondrion</keyword>
<name>A0A101LWZ0_PICGL</name>
<proteinExistence type="predicted"/>
<reference evidence="1" key="1">
    <citation type="journal article" date="2015" name="Genome Biol. Evol.">
        <title>Organellar Genomes of White Spruce (Picea glauca): Assembly and Annotation.</title>
        <authorList>
            <person name="Jackman S.D."/>
            <person name="Warren R.L."/>
            <person name="Gibb E.A."/>
            <person name="Vandervalk B.P."/>
            <person name="Mohamadi H."/>
            <person name="Chu J."/>
            <person name="Raymond A."/>
            <person name="Pleasance S."/>
            <person name="Coope R."/>
            <person name="Wildung M.R."/>
            <person name="Ritland C.E."/>
            <person name="Bousquet J."/>
            <person name="Jones S.J."/>
            <person name="Bohlmann J."/>
            <person name="Birol I."/>
        </authorList>
    </citation>
    <scope>NUCLEOTIDE SEQUENCE [LARGE SCALE GENOMIC DNA]</scope>
    <source>
        <tissue evidence="1">Flushing bud</tissue>
    </source>
</reference>
<comment type="caution">
    <text evidence="1">The sequence shown here is derived from an EMBL/GenBank/DDBJ whole genome shotgun (WGS) entry which is preliminary data.</text>
</comment>
<geneLocation type="mitochondrion" evidence="1"/>
<gene>
    <name evidence="1" type="ORF">ABT39_MTgene6324</name>
</gene>
<dbReference type="EMBL" id="LKAM01000009">
    <property type="protein sequence ID" value="KUM46869.1"/>
    <property type="molecule type" value="Genomic_DNA"/>
</dbReference>
<accession>A0A101LWZ0</accession>
<evidence type="ECO:0000313" key="1">
    <source>
        <dbReference type="EMBL" id="KUM46869.1"/>
    </source>
</evidence>
<dbReference type="AlphaFoldDB" id="A0A101LWZ0"/>
<organism evidence="1">
    <name type="scientific">Picea glauca</name>
    <name type="common">White spruce</name>
    <name type="synonym">Pinus glauca</name>
    <dbReference type="NCBI Taxonomy" id="3330"/>
    <lineage>
        <taxon>Eukaryota</taxon>
        <taxon>Viridiplantae</taxon>
        <taxon>Streptophyta</taxon>
        <taxon>Embryophyta</taxon>
        <taxon>Tracheophyta</taxon>
        <taxon>Spermatophyta</taxon>
        <taxon>Pinopsida</taxon>
        <taxon>Pinidae</taxon>
        <taxon>Conifers I</taxon>
        <taxon>Pinales</taxon>
        <taxon>Pinaceae</taxon>
        <taxon>Picea</taxon>
    </lineage>
</organism>
<protein>
    <submittedName>
        <fullName evidence="1">Uncharacterized protein</fullName>
    </submittedName>
</protein>
<sequence>MLRQKLCSFSGAMSSATWGFVHMNQQGSRPYLNDQHSEHCSLLALSGEAMSGVPSL</sequence>